<organism evidence="1 2">
    <name type="scientific">Mytilus coruscus</name>
    <name type="common">Sea mussel</name>
    <dbReference type="NCBI Taxonomy" id="42192"/>
    <lineage>
        <taxon>Eukaryota</taxon>
        <taxon>Metazoa</taxon>
        <taxon>Spiralia</taxon>
        <taxon>Lophotrochozoa</taxon>
        <taxon>Mollusca</taxon>
        <taxon>Bivalvia</taxon>
        <taxon>Autobranchia</taxon>
        <taxon>Pteriomorphia</taxon>
        <taxon>Mytilida</taxon>
        <taxon>Mytiloidea</taxon>
        <taxon>Mytilidae</taxon>
        <taxon>Mytilinae</taxon>
        <taxon>Mytilus</taxon>
    </lineage>
</organism>
<proteinExistence type="predicted"/>
<protein>
    <submittedName>
        <fullName evidence="1">Uncharacterized protein</fullName>
    </submittedName>
</protein>
<reference evidence="1 2" key="1">
    <citation type="submission" date="2020-06" db="EMBL/GenBank/DDBJ databases">
        <authorList>
            <person name="Li R."/>
            <person name="Bekaert M."/>
        </authorList>
    </citation>
    <scope>NUCLEOTIDE SEQUENCE [LARGE SCALE GENOMIC DNA]</scope>
    <source>
        <strain evidence="2">wild</strain>
    </source>
</reference>
<name>A0A6J8CRJ8_MYTCO</name>
<dbReference type="EMBL" id="CACVKT020005897">
    <property type="protein sequence ID" value="CAC5398401.1"/>
    <property type="molecule type" value="Genomic_DNA"/>
</dbReference>
<dbReference type="AlphaFoldDB" id="A0A6J8CRJ8"/>
<dbReference type="OrthoDB" id="10535432at2759"/>
<accession>A0A6J8CRJ8</accession>
<evidence type="ECO:0000313" key="1">
    <source>
        <dbReference type="EMBL" id="CAC5398401.1"/>
    </source>
</evidence>
<dbReference type="Proteomes" id="UP000507470">
    <property type="component" value="Unassembled WGS sequence"/>
</dbReference>
<gene>
    <name evidence="1" type="ORF">MCOR_32774</name>
</gene>
<keyword evidence="2" id="KW-1185">Reference proteome</keyword>
<evidence type="ECO:0000313" key="2">
    <source>
        <dbReference type="Proteomes" id="UP000507470"/>
    </source>
</evidence>
<sequence>MPPLRAVCSAMKWQQLSVYSLHPVNSPVVILYWRVILSILRFLSPANRACVALEEYRGNNGPTYDVICQMNGKFCRVAEPVVAQSTKCPSGPADRSGRESLRTIQCCCSTVMCIRSAACPPGGREDVCREGHPTSGGASGSGNTYFPGILGGSGIQEHQEDGYGYIYG</sequence>